<evidence type="ECO:0000256" key="6">
    <source>
        <dbReference type="ARBA" id="ARBA00023128"/>
    </source>
</evidence>
<evidence type="ECO:0000256" key="7">
    <source>
        <dbReference type="ARBA" id="ARBA00023136"/>
    </source>
</evidence>
<comment type="subcellular location">
    <subcellularLocation>
        <location evidence="2">Endoplasmic reticulum</location>
    </subcellularLocation>
    <subcellularLocation>
        <location evidence="3">Membrane</location>
    </subcellularLocation>
    <subcellularLocation>
        <location evidence="1">Mitochondrion</location>
    </subcellularLocation>
</comment>
<dbReference type="Pfam" id="PF05057">
    <property type="entry name" value="DUF676"/>
    <property type="match status" value="1"/>
</dbReference>
<dbReference type="PANTHER" id="PTHR48182:SF2">
    <property type="entry name" value="PROTEIN SERAC1"/>
    <property type="match status" value="1"/>
</dbReference>
<keyword evidence="5" id="KW-0256">Endoplasmic reticulum</keyword>
<evidence type="ECO:0000256" key="4">
    <source>
        <dbReference type="ARBA" id="ARBA00007920"/>
    </source>
</evidence>
<dbReference type="GO" id="GO:0005739">
    <property type="term" value="C:mitochondrion"/>
    <property type="evidence" value="ECO:0007669"/>
    <property type="project" value="UniProtKB-SubCell"/>
</dbReference>
<evidence type="ECO:0000256" key="3">
    <source>
        <dbReference type="ARBA" id="ARBA00004370"/>
    </source>
</evidence>
<comment type="similarity">
    <text evidence="4">Belongs to the putative lipase ROG1 family.</text>
</comment>
<evidence type="ECO:0000256" key="5">
    <source>
        <dbReference type="ARBA" id="ARBA00022824"/>
    </source>
</evidence>
<dbReference type="GO" id="GO:0016020">
    <property type="term" value="C:membrane"/>
    <property type="evidence" value="ECO:0007669"/>
    <property type="project" value="UniProtKB-SubCell"/>
</dbReference>
<dbReference type="AlphaFoldDB" id="A0A0D2EL25"/>
<dbReference type="Gene3D" id="3.40.50.1820">
    <property type="entry name" value="alpha/beta hydrolase"/>
    <property type="match status" value="1"/>
</dbReference>
<keyword evidence="11" id="KW-1185">Reference proteome</keyword>
<dbReference type="HOGENOM" id="CLU_000288_182_4_1"/>
<feature type="region of interest" description="Disordered" evidence="8">
    <location>
        <begin position="1"/>
        <end position="39"/>
    </location>
</feature>
<dbReference type="InterPro" id="IPR007751">
    <property type="entry name" value="DUF676_lipase-like"/>
</dbReference>
<protein>
    <recommendedName>
        <fullName evidence="9">DUF676 domain-containing protein</fullName>
    </recommendedName>
</protein>
<gene>
    <name evidence="10" type="ORF">PV05_04820</name>
</gene>
<keyword evidence="7" id="KW-0472">Membrane</keyword>
<evidence type="ECO:0000256" key="2">
    <source>
        <dbReference type="ARBA" id="ARBA00004240"/>
    </source>
</evidence>
<dbReference type="GO" id="GO:0005783">
    <property type="term" value="C:endoplasmic reticulum"/>
    <property type="evidence" value="ECO:0007669"/>
    <property type="project" value="UniProtKB-SubCell"/>
</dbReference>
<reference evidence="10 11" key="1">
    <citation type="submission" date="2015-01" db="EMBL/GenBank/DDBJ databases">
        <title>The Genome Sequence of Exophiala xenobiotica CBS118157.</title>
        <authorList>
            <consortium name="The Broad Institute Genomics Platform"/>
            <person name="Cuomo C."/>
            <person name="de Hoog S."/>
            <person name="Gorbushina A."/>
            <person name="Stielow B."/>
            <person name="Teixiera M."/>
            <person name="Abouelleil A."/>
            <person name="Chapman S.B."/>
            <person name="Priest M."/>
            <person name="Young S.K."/>
            <person name="Wortman J."/>
            <person name="Nusbaum C."/>
            <person name="Birren B."/>
        </authorList>
    </citation>
    <scope>NUCLEOTIDE SEQUENCE [LARGE SCALE GENOMIC DNA]</scope>
    <source>
        <strain evidence="10 11">CBS 118157</strain>
    </source>
</reference>
<organism evidence="10 11">
    <name type="scientific">Exophiala xenobiotica</name>
    <dbReference type="NCBI Taxonomy" id="348802"/>
    <lineage>
        <taxon>Eukaryota</taxon>
        <taxon>Fungi</taxon>
        <taxon>Dikarya</taxon>
        <taxon>Ascomycota</taxon>
        <taxon>Pezizomycotina</taxon>
        <taxon>Eurotiomycetes</taxon>
        <taxon>Chaetothyriomycetidae</taxon>
        <taxon>Chaetothyriales</taxon>
        <taxon>Herpotrichiellaceae</taxon>
        <taxon>Exophiala</taxon>
    </lineage>
</organism>
<name>A0A0D2EL25_9EURO</name>
<dbReference type="Proteomes" id="UP000054342">
    <property type="component" value="Unassembled WGS sequence"/>
</dbReference>
<dbReference type="InterPro" id="IPR029058">
    <property type="entry name" value="AB_hydrolase_fold"/>
</dbReference>
<dbReference type="SUPFAM" id="SSF53474">
    <property type="entry name" value="alpha/beta-Hydrolases"/>
    <property type="match status" value="1"/>
</dbReference>
<evidence type="ECO:0000256" key="8">
    <source>
        <dbReference type="SAM" id="MobiDB-lite"/>
    </source>
</evidence>
<proteinExistence type="inferred from homology"/>
<dbReference type="GeneID" id="25326728"/>
<dbReference type="EMBL" id="KN847319">
    <property type="protein sequence ID" value="KIW56138.1"/>
    <property type="molecule type" value="Genomic_DNA"/>
</dbReference>
<accession>A0A0D2EL25</accession>
<evidence type="ECO:0000259" key="9">
    <source>
        <dbReference type="Pfam" id="PF05057"/>
    </source>
</evidence>
<evidence type="ECO:0000256" key="1">
    <source>
        <dbReference type="ARBA" id="ARBA00004173"/>
    </source>
</evidence>
<feature type="domain" description="DUF676" evidence="9">
    <location>
        <begin position="153"/>
        <end position="229"/>
    </location>
</feature>
<dbReference type="InterPro" id="IPR052374">
    <property type="entry name" value="SERAC1"/>
</dbReference>
<dbReference type="PANTHER" id="PTHR48182">
    <property type="entry name" value="PROTEIN SERAC1"/>
    <property type="match status" value="1"/>
</dbReference>
<evidence type="ECO:0000313" key="10">
    <source>
        <dbReference type="EMBL" id="KIW56138.1"/>
    </source>
</evidence>
<dbReference type="OrthoDB" id="4115537at2759"/>
<dbReference type="RefSeq" id="XP_013316722.1">
    <property type="nucleotide sequence ID" value="XM_013461268.1"/>
</dbReference>
<keyword evidence="6" id="KW-0496">Mitochondrion</keyword>
<evidence type="ECO:0000313" key="11">
    <source>
        <dbReference type="Proteomes" id="UP000054342"/>
    </source>
</evidence>
<sequence>MEPQTHATDDQLFPSDDPVPEDDIVLQTTRPNPWRGPPPEVFNDGVTELWVPTTEDIVADLCFVHGLKGHPRKTWQYKKATTSEKREKEQKWKIFSLSIGAGAGSKHQSPEGNDQTGGCYWPLDLVPKDFTNLRVLTYGYDSHPTHFCASQTTQMTISQHAQQLLQQVTNARADCRRRPIIFVAHSLGGVLVKDAIIQSGKYADQPHLQDISTSCHAICFFGTPHRGSNAARYGETLANLISIAPGSPSAYKEVLRGLKLDSEKLNQAEADFGSLLNKNIPSS</sequence>